<reference evidence="1 2" key="1">
    <citation type="submission" date="2019-01" db="EMBL/GenBank/DDBJ databases">
        <title>A draft genome assembly of the solar-powered sea slug Elysia chlorotica.</title>
        <authorList>
            <person name="Cai H."/>
            <person name="Li Q."/>
            <person name="Fang X."/>
            <person name="Li J."/>
            <person name="Curtis N.E."/>
            <person name="Altenburger A."/>
            <person name="Shibata T."/>
            <person name="Feng M."/>
            <person name="Maeda T."/>
            <person name="Schwartz J.A."/>
            <person name="Shigenobu S."/>
            <person name="Lundholm N."/>
            <person name="Nishiyama T."/>
            <person name="Yang H."/>
            <person name="Hasebe M."/>
            <person name="Li S."/>
            <person name="Pierce S.K."/>
            <person name="Wang J."/>
        </authorList>
    </citation>
    <scope>NUCLEOTIDE SEQUENCE [LARGE SCALE GENOMIC DNA]</scope>
    <source>
        <strain evidence="1">EC2010</strain>
        <tissue evidence="1">Whole organism of an adult</tissue>
    </source>
</reference>
<protein>
    <recommendedName>
        <fullName evidence="3">RIIa domain-containing protein</fullName>
    </recommendedName>
</protein>
<feature type="non-terminal residue" evidence="1">
    <location>
        <position position="1"/>
    </location>
</feature>
<name>A0A3S0Z919_ELYCH</name>
<dbReference type="AlphaFoldDB" id="A0A3S0Z919"/>
<dbReference type="PANTHER" id="PTHR15505">
    <property type="entry name" value="RIIA DOMAIN-CONTAINING PROTEIN 1"/>
    <property type="match status" value="1"/>
</dbReference>
<dbReference type="SUPFAM" id="SSF47391">
    <property type="entry name" value="Dimerization-anchoring domain of cAMP-dependent PK regulatory subunit"/>
    <property type="match status" value="1"/>
</dbReference>
<organism evidence="1 2">
    <name type="scientific">Elysia chlorotica</name>
    <name type="common">Eastern emerald elysia</name>
    <name type="synonym">Sea slug</name>
    <dbReference type="NCBI Taxonomy" id="188477"/>
    <lineage>
        <taxon>Eukaryota</taxon>
        <taxon>Metazoa</taxon>
        <taxon>Spiralia</taxon>
        <taxon>Lophotrochozoa</taxon>
        <taxon>Mollusca</taxon>
        <taxon>Gastropoda</taxon>
        <taxon>Heterobranchia</taxon>
        <taxon>Euthyneura</taxon>
        <taxon>Panpulmonata</taxon>
        <taxon>Sacoglossa</taxon>
        <taxon>Placobranchoidea</taxon>
        <taxon>Plakobranchidae</taxon>
        <taxon>Elysia</taxon>
    </lineage>
</organism>
<evidence type="ECO:0000313" key="2">
    <source>
        <dbReference type="Proteomes" id="UP000271974"/>
    </source>
</evidence>
<evidence type="ECO:0008006" key="3">
    <source>
        <dbReference type="Google" id="ProtNLM"/>
    </source>
</evidence>
<keyword evidence="2" id="KW-1185">Reference proteome</keyword>
<dbReference type="InterPro" id="IPR059162">
    <property type="entry name" value="RIIAD1"/>
</dbReference>
<gene>
    <name evidence="1" type="ORF">EGW08_020089</name>
</gene>
<dbReference type="CDD" id="cd22971">
    <property type="entry name" value="DD_RIIAD1"/>
    <property type="match status" value="1"/>
</dbReference>
<evidence type="ECO:0000313" key="1">
    <source>
        <dbReference type="EMBL" id="RUS72147.1"/>
    </source>
</evidence>
<dbReference type="EMBL" id="RQTK01001105">
    <property type="protein sequence ID" value="RUS72147.1"/>
    <property type="molecule type" value="Genomic_DNA"/>
</dbReference>
<comment type="caution">
    <text evidence="1">The sequence shown here is derived from an EMBL/GenBank/DDBJ whole genome shotgun (WGS) entry which is preliminary data.</text>
</comment>
<dbReference type="Proteomes" id="UP000271974">
    <property type="component" value="Unassembled WGS sequence"/>
</dbReference>
<dbReference type="PANTHER" id="PTHR15505:SF4">
    <property type="entry name" value="RIIA DOMAIN-CONTAINING PROTEIN 1"/>
    <property type="match status" value="1"/>
</dbReference>
<dbReference type="OrthoDB" id="10249338at2759"/>
<accession>A0A3S0Z919</accession>
<dbReference type="STRING" id="188477.A0A3S0Z919"/>
<proteinExistence type="predicted"/>
<sequence>QRLKLFTLYLAHSSFSCCQGINFRELWFNLYQTEAKKMTEQPKHEPPHGMEKYDLGGKDDLGALSLAQQADLNQFKIKTRMGNEKYLRDHPEVECLVAGFLGDVLTKRPDSVREFAAEYFTNPSLPETLEKQLTGRQEKLKQNRVIQSLT</sequence>